<evidence type="ECO:0000313" key="1">
    <source>
        <dbReference type="EMBL" id="AQG80685.1"/>
    </source>
</evidence>
<sequence>MKILPLSIELYRKMKKTHAPLIALLLTVSTFAKAEKKEGTPAAQTVTLKTHLLPGFLYFVKGDITLTSDSLRFMSATECFDWKLLGKIYPCHNDLFRAVQVPLSSIAKVSRRNTLLIFPNKFVVRLKDGRKYKFFSYKRGRILRALKQNPQYGA</sequence>
<organism evidence="1 2">
    <name type="scientific">Spirosoma montaniterrae</name>
    <dbReference type="NCBI Taxonomy" id="1178516"/>
    <lineage>
        <taxon>Bacteria</taxon>
        <taxon>Pseudomonadati</taxon>
        <taxon>Bacteroidota</taxon>
        <taxon>Cytophagia</taxon>
        <taxon>Cytophagales</taxon>
        <taxon>Cytophagaceae</taxon>
        <taxon>Spirosoma</taxon>
    </lineage>
</organism>
<keyword evidence="2" id="KW-1185">Reference proteome</keyword>
<name>A0A1P9WZ85_9BACT</name>
<gene>
    <name evidence="1" type="ORF">AWR27_15930</name>
</gene>
<dbReference type="Proteomes" id="UP000187941">
    <property type="component" value="Chromosome"/>
</dbReference>
<dbReference type="OrthoDB" id="2085436at2"/>
<dbReference type="KEGG" id="smon:AWR27_15930"/>
<protein>
    <submittedName>
        <fullName evidence="1">Uncharacterized protein</fullName>
    </submittedName>
</protein>
<proteinExistence type="predicted"/>
<dbReference type="EMBL" id="CP014263">
    <property type="protein sequence ID" value="AQG80685.1"/>
    <property type="molecule type" value="Genomic_DNA"/>
</dbReference>
<evidence type="ECO:0000313" key="2">
    <source>
        <dbReference type="Proteomes" id="UP000187941"/>
    </source>
</evidence>
<dbReference type="AlphaFoldDB" id="A0A1P9WZ85"/>
<reference evidence="1 2" key="1">
    <citation type="submission" date="2016-01" db="EMBL/GenBank/DDBJ databases">
        <authorList>
            <person name="Oliw E.H."/>
        </authorList>
    </citation>
    <scope>NUCLEOTIDE SEQUENCE [LARGE SCALE GENOMIC DNA]</scope>
    <source>
        <strain evidence="1 2">DY10</strain>
    </source>
</reference>
<accession>A0A1P9WZ85</accession>